<protein>
    <recommendedName>
        <fullName evidence="7">Mitochondrial inner-membrane-bound regulator-domain-containing protein</fullName>
    </recommendedName>
</protein>
<feature type="compositionally biased region" description="Basic and acidic residues" evidence="1">
    <location>
        <begin position="945"/>
        <end position="966"/>
    </location>
</feature>
<feature type="region of interest" description="Disordered" evidence="1">
    <location>
        <begin position="227"/>
        <end position="246"/>
    </location>
</feature>
<feature type="region of interest" description="Disordered" evidence="1">
    <location>
        <begin position="129"/>
        <end position="172"/>
    </location>
</feature>
<feature type="non-terminal residue" evidence="5">
    <location>
        <position position="1107"/>
    </location>
</feature>
<proteinExistence type="predicted"/>
<evidence type="ECO:0000256" key="1">
    <source>
        <dbReference type="SAM" id="MobiDB-lite"/>
    </source>
</evidence>
<dbReference type="InterPro" id="IPR048401">
    <property type="entry name" value="SLS1_C"/>
</dbReference>
<dbReference type="AlphaFoldDB" id="A0A9P8GQ61"/>
<feature type="compositionally biased region" description="Basic residues" evidence="1">
    <location>
        <begin position="84"/>
        <end position="102"/>
    </location>
</feature>
<dbReference type="PANTHER" id="PTHR37919:SF2">
    <property type="entry name" value="EXPERA DOMAIN-CONTAINING PROTEIN"/>
    <property type="match status" value="1"/>
</dbReference>
<evidence type="ECO:0000259" key="3">
    <source>
        <dbReference type="Pfam" id="PF20776"/>
    </source>
</evidence>
<dbReference type="PANTHER" id="PTHR37919">
    <property type="entry name" value="PROTEIN CBG05606"/>
    <property type="match status" value="1"/>
</dbReference>
<feature type="domain" description="SLS1 first KH" evidence="2">
    <location>
        <begin position="318"/>
        <end position="382"/>
    </location>
</feature>
<organism evidence="5 6">
    <name type="scientific">Aureobasidium melanogenum</name>
    <name type="common">Aureobasidium pullulans var. melanogenum</name>
    <dbReference type="NCBI Taxonomy" id="46634"/>
    <lineage>
        <taxon>Eukaryota</taxon>
        <taxon>Fungi</taxon>
        <taxon>Dikarya</taxon>
        <taxon>Ascomycota</taxon>
        <taxon>Pezizomycotina</taxon>
        <taxon>Dothideomycetes</taxon>
        <taxon>Dothideomycetidae</taxon>
        <taxon>Dothideales</taxon>
        <taxon>Saccotheciaceae</taxon>
        <taxon>Aureobasidium</taxon>
    </lineage>
</organism>
<feature type="compositionally biased region" description="Polar residues" evidence="1">
    <location>
        <begin position="53"/>
        <end position="81"/>
    </location>
</feature>
<evidence type="ECO:0000313" key="5">
    <source>
        <dbReference type="EMBL" id="KAH0236014.1"/>
    </source>
</evidence>
<accession>A0A9P8GQ61</accession>
<feature type="compositionally biased region" description="Basic and acidic residues" evidence="1">
    <location>
        <begin position="1080"/>
        <end position="1091"/>
    </location>
</feature>
<gene>
    <name evidence="5" type="ORF">KCV03_g559</name>
</gene>
<name>A0A9P8GQ61_AURME</name>
<comment type="caution">
    <text evidence="5">The sequence shown here is derived from an EMBL/GenBank/DDBJ whole genome shotgun (WGS) entry which is preliminary data.</text>
</comment>
<feature type="domain" description="SLS1 C-terminal" evidence="4">
    <location>
        <begin position="491"/>
        <end position="874"/>
    </location>
</feature>
<evidence type="ECO:0000259" key="4">
    <source>
        <dbReference type="Pfam" id="PF20778"/>
    </source>
</evidence>
<evidence type="ECO:0000259" key="2">
    <source>
        <dbReference type="Pfam" id="PF14611"/>
    </source>
</evidence>
<dbReference type="Pfam" id="PF20776">
    <property type="entry name" value="SLS1_N"/>
    <property type="match status" value="1"/>
</dbReference>
<feature type="compositionally biased region" description="Polar residues" evidence="1">
    <location>
        <begin position="914"/>
        <end position="944"/>
    </location>
</feature>
<reference evidence="5" key="1">
    <citation type="journal article" date="2021" name="J Fungi (Basel)">
        <title>Virulence traits and population genomics of the black yeast Aureobasidium melanogenum.</title>
        <authorList>
            <person name="Cernosa A."/>
            <person name="Sun X."/>
            <person name="Gostincar C."/>
            <person name="Fang C."/>
            <person name="Gunde-Cimerman N."/>
            <person name="Song Z."/>
        </authorList>
    </citation>
    <scope>NUCLEOTIDE SEQUENCE</scope>
    <source>
        <strain evidence="5">EXF-8016</strain>
    </source>
</reference>
<reference evidence="5" key="2">
    <citation type="submission" date="2021-08" db="EMBL/GenBank/DDBJ databases">
        <authorList>
            <person name="Gostincar C."/>
            <person name="Sun X."/>
            <person name="Song Z."/>
            <person name="Gunde-Cimerman N."/>
        </authorList>
    </citation>
    <scope>NUCLEOTIDE SEQUENCE</scope>
    <source>
        <strain evidence="5">EXF-8016</strain>
    </source>
</reference>
<feature type="compositionally biased region" description="Basic and acidic residues" evidence="1">
    <location>
        <begin position="1020"/>
        <end position="1037"/>
    </location>
</feature>
<sequence length="1107" mass="122617">MLLEIVHGGAALVACRLSVLMLRPSSARDASTCLRCNLRLVLQKIHHRRYQSTHESPLPTQDFPASTSAPSSEQQKHTQPSRLRLIRTHGNHGRIRGKKGGQRRVESSESLSIASLGQSSEVIVLRDLHEPRPGKKTQNPNDKPINHAESAEPKPPALTGRDIENMSGRRALRPRPAEVFESIDALRPDEGIHVLTDDEFRQIFAALNKGYTISQLKGYLVQKTAPAKPSSSKANKFRRVPSESNELASTEISSTINSLQNLRRTAWHTGTTSMTKRLPMVDFSMSIGRKMNNKDDVIESILRHAWALGIEEEQAAIGETEFLLSPMQFGLLLTKNSQTLQPLLESSKFYRNSRFQLHQVDRVIRIVGPRAEAEAIAHVLTEAYAPARSADINLETFHDALQRSSSPLTLRDILSPAQLTNIMNLTRTYIHYDFDAKRLRIASFVDVAINDAHRLLIALLPSNSRARVTHLYDSHNADDCRLEALISTKNLPSHAKHRQLGRWVTTSPWIRQSGTDPTLLDAGHDEDSGGSALKYSPISPLQSHSPIIEEAVTLLKSRLDPSRLDPLEEGAPEIESPIWPRTPRVTLWRARVGLSLHDLQDKNHYPGLNGLSSSLEDPAAFPKPVFSFQVPSLVGLLSTGSRSRPWTRDPSERTALTAHLIPSPLEKTGISASATLPTVQLRFWVEGTARPFTDDTRMSATLPDGKHIVFRDIRAVINREAVQVNLPSHPADLRFEREEVMGSRHDIKDSRIRTFIEAIFESMATDAALRAPPALQISVPQMYIGARSESFFDSPQHAAGVETLGGSEEVNQGQTVVAKYLFAGFEYQEQRRYDLRVLGPDYSATVYNTEAGMTGGRRLELSLDYSGKRLNDIEERGRAVDKLADASVNVINSLAQFQVKEPLDRRGMKHVTLDMSSRSQSDTAKPKSMSNKNGRATYRSTTVEPRQDRDSAHESKDPSTDEAGRAAGEEALQAQVTNDGNSSVMEKVAKQEQGFELDTDQDPRIEEVASDGISTSETIAIEKPESQTRTFDADLEHGVTPLTEQESSAEVSTSTSTSSTIEQDTSEQMSTQASPEPETQEVKAEEAKAPEPEPLSVRLRRMMGGGA</sequence>
<dbReference type="Proteomes" id="UP000767238">
    <property type="component" value="Unassembled WGS sequence"/>
</dbReference>
<dbReference type="GO" id="GO:0005743">
    <property type="term" value="C:mitochondrial inner membrane"/>
    <property type="evidence" value="ECO:0007669"/>
    <property type="project" value="InterPro"/>
</dbReference>
<feature type="region of interest" description="Disordered" evidence="1">
    <location>
        <begin position="912"/>
        <end position="966"/>
    </location>
</feature>
<feature type="region of interest" description="Disordered" evidence="1">
    <location>
        <begin position="49"/>
        <end position="113"/>
    </location>
</feature>
<evidence type="ECO:0000313" key="6">
    <source>
        <dbReference type="Proteomes" id="UP000767238"/>
    </source>
</evidence>
<dbReference type="Pfam" id="PF20778">
    <property type="entry name" value="SLS1_C"/>
    <property type="match status" value="1"/>
</dbReference>
<dbReference type="InterPro" id="IPR048400">
    <property type="entry name" value="SLS1_N"/>
</dbReference>
<dbReference type="EMBL" id="JAHFYH010000002">
    <property type="protein sequence ID" value="KAH0236014.1"/>
    <property type="molecule type" value="Genomic_DNA"/>
</dbReference>
<evidence type="ECO:0008006" key="7">
    <source>
        <dbReference type="Google" id="ProtNLM"/>
    </source>
</evidence>
<feature type="region of interest" description="Disordered" evidence="1">
    <location>
        <begin position="1008"/>
        <end position="1107"/>
    </location>
</feature>
<dbReference type="InterPro" id="IPR032741">
    <property type="entry name" value="Sls1_KH-1"/>
</dbReference>
<feature type="domain" description="SLS1 N-terminal" evidence="3">
    <location>
        <begin position="175"/>
        <end position="310"/>
    </location>
</feature>
<feature type="compositionally biased region" description="Low complexity" evidence="1">
    <location>
        <begin position="1043"/>
        <end position="1068"/>
    </location>
</feature>
<dbReference type="Pfam" id="PF14611">
    <property type="entry name" value="KH_SLS1_1"/>
    <property type="match status" value="1"/>
</dbReference>